<organism evidence="1 2">
    <name type="scientific">Amborella trichopoda</name>
    <dbReference type="NCBI Taxonomy" id="13333"/>
    <lineage>
        <taxon>Eukaryota</taxon>
        <taxon>Viridiplantae</taxon>
        <taxon>Streptophyta</taxon>
        <taxon>Embryophyta</taxon>
        <taxon>Tracheophyta</taxon>
        <taxon>Spermatophyta</taxon>
        <taxon>Magnoliopsida</taxon>
        <taxon>Amborellales</taxon>
        <taxon>Amborellaceae</taxon>
        <taxon>Amborella</taxon>
    </lineage>
</organism>
<dbReference type="EMBL" id="KI393807">
    <property type="protein sequence ID" value="ERN07097.1"/>
    <property type="molecule type" value="Genomic_DNA"/>
</dbReference>
<dbReference type="HOGENOM" id="CLU_2267370_0_0_1"/>
<reference evidence="2" key="1">
    <citation type="journal article" date="2013" name="Science">
        <title>The Amborella genome and the evolution of flowering plants.</title>
        <authorList>
            <consortium name="Amborella Genome Project"/>
        </authorList>
    </citation>
    <scope>NUCLEOTIDE SEQUENCE [LARGE SCALE GENOMIC DNA]</scope>
</reference>
<evidence type="ECO:0000313" key="1">
    <source>
        <dbReference type="EMBL" id="ERN07097.1"/>
    </source>
</evidence>
<accession>W1PB09</accession>
<keyword evidence="2" id="KW-1185">Reference proteome</keyword>
<evidence type="ECO:0000313" key="2">
    <source>
        <dbReference type="Proteomes" id="UP000017836"/>
    </source>
</evidence>
<sequence length="103" mass="11520">METVPVEGERTTRETKEKAIYSILDRRYVIIGANVGSHIESPTIEVHAKAVVEKCEGLPLAIVIVSTGAALSIREMTEEWQDAKRELEQSAPHHATWKIEVQL</sequence>
<protein>
    <submittedName>
        <fullName evidence="1">Uncharacterized protein</fullName>
    </submittedName>
</protein>
<proteinExistence type="predicted"/>
<dbReference type="Proteomes" id="UP000017836">
    <property type="component" value="Unassembled WGS sequence"/>
</dbReference>
<dbReference type="InterPro" id="IPR042197">
    <property type="entry name" value="Apaf_helical"/>
</dbReference>
<gene>
    <name evidence="1" type="ORF">AMTR_s00019p00088510</name>
</gene>
<name>W1PB09_AMBTC</name>
<dbReference type="Gramene" id="ERN07097">
    <property type="protein sequence ID" value="ERN07097"/>
    <property type="gene ID" value="AMTR_s00019p00088510"/>
</dbReference>
<dbReference type="GO" id="GO:0043531">
    <property type="term" value="F:ADP binding"/>
    <property type="evidence" value="ECO:0007669"/>
    <property type="project" value="InterPro"/>
</dbReference>
<dbReference type="Gene3D" id="1.10.8.430">
    <property type="entry name" value="Helical domain of apoptotic protease-activating factors"/>
    <property type="match status" value="1"/>
</dbReference>
<dbReference type="AlphaFoldDB" id="W1PB09"/>